<evidence type="ECO:0000256" key="1">
    <source>
        <dbReference type="ARBA" id="ARBA00010254"/>
    </source>
</evidence>
<evidence type="ECO:0000256" key="5">
    <source>
        <dbReference type="ARBA" id="ARBA00023274"/>
    </source>
</evidence>
<comment type="function">
    <text evidence="6">One of the primary rRNA binding proteins, it binds specifically to the 5'-end of 16S ribosomal RNA.</text>
</comment>
<dbReference type="AlphaFoldDB" id="A0A4Y8ZJH4"/>
<dbReference type="InterPro" id="IPR012340">
    <property type="entry name" value="NA-bd_OB-fold"/>
</dbReference>
<evidence type="ECO:0000256" key="7">
    <source>
        <dbReference type="RuleBase" id="RU003872"/>
    </source>
</evidence>
<dbReference type="GO" id="GO:0006412">
    <property type="term" value="P:translation"/>
    <property type="evidence" value="ECO:0007669"/>
    <property type="project" value="UniProtKB-UniRule"/>
</dbReference>
<keyword evidence="9" id="KW-1185">Reference proteome</keyword>
<dbReference type="GO" id="GO:0003735">
    <property type="term" value="F:structural constituent of ribosome"/>
    <property type="evidence" value="ECO:0007669"/>
    <property type="project" value="UniProtKB-UniRule"/>
</dbReference>
<gene>
    <name evidence="6" type="primary">rpsQ</name>
    <name evidence="8" type="ORF">HDA33_000158</name>
</gene>
<dbReference type="InterPro" id="IPR000266">
    <property type="entry name" value="Ribosomal_uS17"/>
</dbReference>
<accession>A0A4Y8ZJH4</accession>
<name>A0A4Y8ZJH4_9MICC</name>
<sequence length="93" mass="10622">MTEQTPAVSEERGYRKALRGVVVSDKMDKTIVVEVEDRKKHSLYGKVMKTSKRVKAHDEDNTAGIGDRVRIAETRPLSASKRWRLVEIVERAK</sequence>
<dbReference type="InterPro" id="IPR019979">
    <property type="entry name" value="Ribosomal_uS17_CS"/>
</dbReference>
<evidence type="ECO:0000313" key="8">
    <source>
        <dbReference type="EMBL" id="MBB5847594.1"/>
    </source>
</evidence>
<dbReference type="PANTHER" id="PTHR10744:SF1">
    <property type="entry name" value="SMALL RIBOSOMAL SUBUNIT PROTEIN US17M"/>
    <property type="match status" value="1"/>
</dbReference>
<organism evidence="8 9">
    <name type="scientific">Micrococcus endophyticus</name>
    <dbReference type="NCBI Taxonomy" id="455343"/>
    <lineage>
        <taxon>Bacteria</taxon>
        <taxon>Bacillati</taxon>
        <taxon>Actinomycetota</taxon>
        <taxon>Actinomycetes</taxon>
        <taxon>Micrococcales</taxon>
        <taxon>Micrococcaceae</taxon>
        <taxon>Micrococcus</taxon>
    </lineage>
</organism>
<keyword evidence="2 6" id="KW-0699">rRNA-binding</keyword>
<dbReference type="CDD" id="cd00364">
    <property type="entry name" value="Ribosomal_uS17"/>
    <property type="match status" value="1"/>
</dbReference>
<evidence type="ECO:0000256" key="4">
    <source>
        <dbReference type="ARBA" id="ARBA00022980"/>
    </source>
</evidence>
<dbReference type="HAMAP" id="MF_01345_B">
    <property type="entry name" value="Ribosomal_uS17_B"/>
    <property type="match status" value="1"/>
</dbReference>
<dbReference type="NCBIfam" id="NF004123">
    <property type="entry name" value="PRK05610.1"/>
    <property type="match status" value="1"/>
</dbReference>
<dbReference type="EMBL" id="JACHMW010000001">
    <property type="protein sequence ID" value="MBB5847594.1"/>
    <property type="molecule type" value="Genomic_DNA"/>
</dbReference>
<comment type="similarity">
    <text evidence="1 6 7">Belongs to the universal ribosomal protein uS17 family.</text>
</comment>
<comment type="subunit">
    <text evidence="6">Part of the 30S ribosomal subunit.</text>
</comment>
<dbReference type="SUPFAM" id="SSF50249">
    <property type="entry name" value="Nucleic acid-binding proteins"/>
    <property type="match status" value="1"/>
</dbReference>
<comment type="caution">
    <text evidence="8">The sequence shown here is derived from an EMBL/GenBank/DDBJ whole genome shotgun (WGS) entry which is preliminary data.</text>
</comment>
<evidence type="ECO:0000256" key="6">
    <source>
        <dbReference type="HAMAP-Rule" id="MF_01345"/>
    </source>
</evidence>
<dbReference type="RefSeq" id="WP_017487833.1">
    <property type="nucleotide sequence ID" value="NZ_BAABAG010000002.1"/>
</dbReference>
<dbReference type="InterPro" id="IPR019984">
    <property type="entry name" value="Ribosomal_uS17_bact/chlr"/>
</dbReference>
<dbReference type="PRINTS" id="PR00973">
    <property type="entry name" value="RIBOSOMALS17"/>
</dbReference>
<dbReference type="PROSITE" id="PS00056">
    <property type="entry name" value="RIBOSOMAL_S17"/>
    <property type="match status" value="1"/>
</dbReference>
<dbReference type="Proteomes" id="UP000567246">
    <property type="component" value="Unassembled WGS sequence"/>
</dbReference>
<keyword evidence="3 6" id="KW-0694">RNA-binding</keyword>
<dbReference type="GO" id="GO:0019843">
    <property type="term" value="F:rRNA binding"/>
    <property type="evidence" value="ECO:0007669"/>
    <property type="project" value="UniProtKB-UniRule"/>
</dbReference>
<dbReference type="GO" id="GO:0022627">
    <property type="term" value="C:cytosolic small ribosomal subunit"/>
    <property type="evidence" value="ECO:0007669"/>
    <property type="project" value="UniProtKB-UniRule"/>
</dbReference>
<protein>
    <recommendedName>
        <fullName evidence="6">Small ribosomal subunit protein uS17</fullName>
    </recommendedName>
</protein>
<dbReference type="PANTHER" id="PTHR10744">
    <property type="entry name" value="40S RIBOSOMAL PROTEIN S11 FAMILY MEMBER"/>
    <property type="match status" value="1"/>
</dbReference>
<dbReference type="Pfam" id="PF00366">
    <property type="entry name" value="Ribosomal_S17"/>
    <property type="match status" value="1"/>
</dbReference>
<evidence type="ECO:0000256" key="2">
    <source>
        <dbReference type="ARBA" id="ARBA00022730"/>
    </source>
</evidence>
<dbReference type="Gene3D" id="2.40.50.140">
    <property type="entry name" value="Nucleic acid-binding proteins"/>
    <property type="match status" value="1"/>
</dbReference>
<dbReference type="NCBIfam" id="TIGR03635">
    <property type="entry name" value="uS17_bact"/>
    <property type="match status" value="1"/>
</dbReference>
<proteinExistence type="inferred from homology"/>
<keyword evidence="4 6" id="KW-0689">Ribosomal protein</keyword>
<reference evidence="8 9" key="1">
    <citation type="submission" date="2020-08" db="EMBL/GenBank/DDBJ databases">
        <title>Sequencing the genomes of 1000 actinobacteria strains.</title>
        <authorList>
            <person name="Klenk H.-P."/>
        </authorList>
    </citation>
    <scope>NUCLEOTIDE SEQUENCE [LARGE SCALE GENOMIC DNA]</scope>
    <source>
        <strain evidence="8 9">DSM 17945</strain>
    </source>
</reference>
<evidence type="ECO:0000256" key="3">
    <source>
        <dbReference type="ARBA" id="ARBA00022884"/>
    </source>
</evidence>
<evidence type="ECO:0000313" key="9">
    <source>
        <dbReference type="Proteomes" id="UP000567246"/>
    </source>
</evidence>
<keyword evidence="5 6" id="KW-0687">Ribonucleoprotein</keyword>